<dbReference type="RefSeq" id="XP_056053592.1">
    <property type="nucleotide sequence ID" value="XM_056196446.1"/>
</dbReference>
<keyword evidence="3" id="KW-1185">Reference proteome</keyword>
<feature type="domain" description="F-box" evidence="1">
    <location>
        <begin position="38"/>
        <end position="88"/>
    </location>
</feature>
<organism evidence="2 3">
    <name type="scientific">Akanthomyces muscarius</name>
    <name type="common">Entomopathogenic fungus</name>
    <name type="synonym">Lecanicillium muscarium</name>
    <dbReference type="NCBI Taxonomy" id="2231603"/>
    <lineage>
        <taxon>Eukaryota</taxon>
        <taxon>Fungi</taxon>
        <taxon>Dikarya</taxon>
        <taxon>Ascomycota</taxon>
        <taxon>Pezizomycotina</taxon>
        <taxon>Sordariomycetes</taxon>
        <taxon>Hypocreomycetidae</taxon>
        <taxon>Hypocreales</taxon>
        <taxon>Cordycipitaceae</taxon>
        <taxon>Akanthomyces</taxon>
    </lineage>
</organism>
<evidence type="ECO:0000313" key="2">
    <source>
        <dbReference type="EMBL" id="KAJ4152934.1"/>
    </source>
</evidence>
<dbReference type="GeneID" id="80896611"/>
<reference evidence="2" key="1">
    <citation type="journal article" date="2023" name="Access Microbiol">
        <title>De-novo genome assembly for Akanthomyces muscarius, a biocontrol agent of insect agricultural pests.</title>
        <authorList>
            <person name="Erdos Z."/>
            <person name="Studholme D.J."/>
            <person name="Raymond B."/>
            <person name="Sharma M."/>
        </authorList>
    </citation>
    <scope>NUCLEOTIDE SEQUENCE</scope>
    <source>
        <strain evidence="2">Ve6</strain>
    </source>
</reference>
<name>A0A9W8UJJ8_AKAMU</name>
<protein>
    <recommendedName>
        <fullName evidence="1">F-box domain-containing protein</fullName>
    </recommendedName>
</protein>
<dbReference type="PROSITE" id="PS50181">
    <property type="entry name" value="FBOX"/>
    <property type="match status" value="1"/>
</dbReference>
<dbReference type="AlphaFoldDB" id="A0A9W8UJJ8"/>
<gene>
    <name evidence="2" type="ORF">LMH87_009452</name>
</gene>
<proteinExistence type="predicted"/>
<comment type="caution">
    <text evidence="2">The sequence shown here is derived from an EMBL/GenBank/DDBJ whole genome shotgun (WGS) entry which is preliminary data.</text>
</comment>
<dbReference type="InterPro" id="IPR036047">
    <property type="entry name" value="F-box-like_dom_sf"/>
</dbReference>
<evidence type="ECO:0000313" key="3">
    <source>
        <dbReference type="Proteomes" id="UP001144673"/>
    </source>
</evidence>
<dbReference type="InterPro" id="IPR001810">
    <property type="entry name" value="F-box_dom"/>
</dbReference>
<dbReference type="Proteomes" id="UP001144673">
    <property type="component" value="Chromosome 5"/>
</dbReference>
<dbReference type="Pfam" id="PF00646">
    <property type="entry name" value="F-box"/>
    <property type="match status" value="1"/>
</dbReference>
<dbReference type="KEGG" id="amus:LMH87_009452"/>
<accession>A0A9W8UJJ8</accession>
<dbReference type="SUPFAM" id="SSF81383">
    <property type="entry name" value="F-box domain"/>
    <property type="match status" value="1"/>
</dbReference>
<sequence length="121" mass="13499">MDLQGRIPWKSRPKPLSNSQVGLFKWPDTEAFQIQTDVGTLGVLPLEILQHILQQLDIASLTYLDCVSKGMKRAVGSLPKLRALFGKRNLVIQAIWPARAGQFITCSELYEGVYQVEDDGA</sequence>
<dbReference type="EMBL" id="JAJHUN010000008">
    <property type="protein sequence ID" value="KAJ4152934.1"/>
    <property type="molecule type" value="Genomic_DNA"/>
</dbReference>
<evidence type="ECO:0000259" key="1">
    <source>
        <dbReference type="PROSITE" id="PS50181"/>
    </source>
</evidence>